<name>A0AAW0MIW2_9GOBI</name>
<dbReference type="AlphaFoldDB" id="A0AAW0MIW2"/>
<keyword evidence="1" id="KW-1133">Transmembrane helix</keyword>
<organism evidence="2 3">
    <name type="scientific">Mugilogobius chulae</name>
    <name type="common">yellowstripe goby</name>
    <dbReference type="NCBI Taxonomy" id="88201"/>
    <lineage>
        <taxon>Eukaryota</taxon>
        <taxon>Metazoa</taxon>
        <taxon>Chordata</taxon>
        <taxon>Craniata</taxon>
        <taxon>Vertebrata</taxon>
        <taxon>Euteleostomi</taxon>
        <taxon>Actinopterygii</taxon>
        <taxon>Neopterygii</taxon>
        <taxon>Teleostei</taxon>
        <taxon>Neoteleostei</taxon>
        <taxon>Acanthomorphata</taxon>
        <taxon>Gobiaria</taxon>
        <taxon>Gobiiformes</taxon>
        <taxon>Gobioidei</taxon>
        <taxon>Gobiidae</taxon>
        <taxon>Gobionellinae</taxon>
        <taxon>Mugilogobius</taxon>
    </lineage>
</organism>
<feature type="transmembrane region" description="Helical" evidence="1">
    <location>
        <begin position="20"/>
        <end position="38"/>
    </location>
</feature>
<protein>
    <submittedName>
        <fullName evidence="2">Uncharacterized protein</fullName>
    </submittedName>
</protein>
<feature type="transmembrane region" description="Helical" evidence="1">
    <location>
        <begin position="190"/>
        <end position="213"/>
    </location>
</feature>
<feature type="transmembrane region" description="Helical" evidence="1">
    <location>
        <begin position="135"/>
        <end position="157"/>
    </location>
</feature>
<keyword evidence="1" id="KW-0812">Transmembrane</keyword>
<feature type="transmembrane region" description="Helical" evidence="1">
    <location>
        <begin position="45"/>
        <end position="67"/>
    </location>
</feature>
<evidence type="ECO:0000256" key="1">
    <source>
        <dbReference type="SAM" id="Phobius"/>
    </source>
</evidence>
<proteinExistence type="predicted"/>
<feature type="transmembrane region" description="Helical" evidence="1">
    <location>
        <begin position="164"/>
        <end position="184"/>
    </location>
</feature>
<evidence type="ECO:0000313" key="2">
    <source>
        <dbReference type="EMBL" id="KAK7878059.1"/>
    </source>
</evidence>
<dbReference type="Proteomes" id="UP001460270">
    <property type="component" value="Unassembled WGS sequence"/>
</dbReference>
<gene>
    <name evidence="2" type="ORF">WMY93_031280</name>
</gene>
<comment type="caution">
    <text evidence="2">The sequence shown here is derived from an EMBL/GenBank/DDBJ whole genome shotgun (WGS) entry which is preliminary data.</text>
</comment>
<evidence type="ECO:0000313" key="3">
    <source>
        <dbReference type="Proteomes" id="UP001460270"/>
    </source>
</evidence>
<dbReference type="EMBL" id="JBBPFD010000631">
    <property type="protein sequence ID" value="KAK7878059.1"/>
    <property type="molecule type" value="Genomic_DNA"/>
</dbReference>
<keyword evidence="1" id="KW-0472">Membrane</keyword>
<accession>A0AAW0MIW2</accession>
<reference evidence="3" key="1">
    <citation type="submission" date="2024-04" db="EMBL/GenBank/DDBJ databases">
        <title>Salinicola lusitanus LLJ914,a marine bacterium isolated from the Okinawa Trough.</title>
        <authorList>
            <person name="Li J."/>
        </authorList>
    </citation>
    <scope>NUCLEOTIDE SEQUENCE [LARGE SCALE GENOMIC DNA]</scope>
</reference>
<keyword evidence="3" id="KW-1185">Reference proteome</keyword>
<sequence length="226" mass="23371">MTVLAVVSSIIGVYGYGGHQIVLPILLALVAVIAYLLFKSNEFKFWMLMGCMGMFAAFVVAMLTLHAEHMVVSEALKMHKMGHDQPKSKVETRMNYQASLEALNAGYFVAKVCQLGLGATVGGPLVRQGAGEARVIVGAAVLGGFLLLGVQVLGPVLGEGGRAGAMLGAVGATGASLGAAAALAGQCSSWFGTIATLAGLVLGALTVGEWHIVNIGLQLQWLMCLQ</sequence>